<evidence type="ECO:0000313" key="2">
    <source>
        <dbReference type="Proteomes" id="UP000183190"/>
    </source>
</evidence>
<evidence type="ECO:0000313" key="1">
    <source>
        <dbReference type="EMBL" id="SEH40826.1"/>
    </source>
</evidence>
<gene>
    <name evidence="1" type="ORF">SAMN02910265_00456</name>
</gene>
<dbReference type="AlphaFoldDB" id="A0A1H6I2Z8"/>
<protein>
    <recommendedName>
        <fullName evidence="3">Ribbon-helix-helix protein, copG family</fullName>
    </recommendedName>
</protein>
<accession>A0A1H6I2Z8</accession>
<proteinExistence type="predicted"/>
<reference evidence="1 2" key="1">
    <citation type="submission" date="2016-10" db="EMBL/GenBank/DDBJ databases">
        <authorList>
            <person name="de Groot N.N."/>
        </authorList>
    </citation>
    <scope>NUCLEOTIDE SEQUENCE [LARGE SCALE GENOMIC DNA]</scope>
    <source>
        <strain evidence="1 2">YAD2003</strain>
    </source>
</reference>
<evidence type="ECO:0008006" key="3">
    <source>
        <dbReference type="Google" id="ProtNLM"/>
    </source>
</evidence>
<name>A0A1H6I2Z8_RUMFL</name>
<dbReference type="Proteomes" id="UP000183190">
    <property type="component" value="Unassembled WGS sequence"/>
</dbReference>
<dbReference type="EMBL" id="FNWV01000001">
    <property type="protein sequence ID" value="SEH40826.1"/>
    <property type="molecule type" value="Genomic_DNA"/>
</dbReference>
<organism evidence="1 2">
    <name type="scientific">Ruminococcus flavefaciens</name>
    <dbReference type="NCBI Taxonomy" id="1265"/>
    <lineage>
        <taxon>Bacteria</taxon>
        <taxon>Bacillati</taxon>
        <taxon>Bacillota</taxon>
        <taxon>Clostridia</taxon>
        <taxon>Eubacteriales</taxon>
        <taxon>Oscillospiraceae</taxon>
        <taxon>Ruminococcus</taxon>
    </lineage>
</organism>
<sequence>MHCEICVKDYIIRLTNSIIRDSIYVMKKGSDVPVKKSVYSLVLMDDVIKAVDEQAYRMGTSRSNLINQILAEHLSCVTPEMRMREIFEQVAELVSSSFRIQEQRSPSLMTVRTALEYKYRPTINYKVELERSPSDYIGTLRVNIRTQSAALIDMFHSFFAYRAKLENSYLKQLGINKYSCEIGDGSFSRSLINTGKLSGEQVGEAIGEYIKDLDHAVKVYFASPSEFGENAPILEKNYRALLGRYII</sequence>